<evidence type="ECO:0000313" key="8">
    <source>
        <dbReference type="EMBL" id="MDR6841290.1"/>
    </source>
</evidence>
<keyword evidence="9" id="KW-1185">Reference proteome</keyword>
<dbReference type="CDD" id="cd16429">
    <property type="entry name" value="VirB10"/>
    <property type="match status" value="1"/>
</dbReference>
<reference evidence="8 9" key="1">
    <citation type="submission" date="2023-07" db="EMBL/GenBank/DDBJ databases">
        <title>Sorghum-associated microbial communities from plants grown in Nebraska, USA.</title>
        <authorList>
            <person name="Schachtman D."/>
        </authorList>
    </citation>
    <scope>NUCLEOTIDE SEQUENCE [LARGE SCALE GENOMIC DNA]</scope>
    <source>
        <strain evidence="8 9">BE107</strain>
    </source>
</reference>
<organism evidence="8 9">
    <name type="scientific">Pseudoxanthomonas sacheonensis</name>
    <dbReference type="NCBI Taxonomy" id="443615"/>
    <lineage>
        <taxon>Bacteria</taxon>
        <taxon>Pseudomonadati</taxon>
        <taxon>Pseudomonadota</taxon>
        <taxon>Gammaproteobacteria</taxon>
        <taxon>Lysobacterales</taxon>
        <taxon>Lysobacteraceae</taxon>
        <taxon>Pseudoxanthomonas</taxon>
    </lineage>
</organism>
<evidence type="ECO:0000256" key="2">
    <source>
        <dbReference type="ARBA" id="ARBA00010265"/>
    </source>
</evidence>
<dbReference type="InterPro" id="IPR042217">
    <property type="entry name" value="T4SS_VirB10/TrbI"/>
</dbReference>
<keyword evidence="3 7" id="KW-0812">Transmembrane</keyword>
<evidence type="ECO:0000256" key="3">
    <source>
        <dbReference type="ARBA" id="ARBA00022692"/>
    </source>
</evidence>
<evidence type="ECO:0000256" key="1">
    <source>
        <dbReference type="ARBA" id="ARBA00004167"/>
    </source>
</evidence>
<comment type="similarity">
    <text evidence="2">Belongs to the TrbI/VirB10 family.</text>
</comment>
<sequence>MSVAGKEDPEKLALRARPKPVTRLNRRTLAVLLGGLALIVLLSTLWAFRDRSPEPASEATEQHNVERVSRAEGLAALPSDYRHILSPTPAPESSPLNAGASDEVNSRPDAEQQALRAEEQRRQAEAETAAKAQVFFQKNQPRATDAPAATTDATANVVAPRPATGIAVPAEDEQAAQNRQTHKRAFVDAEPDARIYASGTIQQPRSPAQLMAGTVIPAALLTGLNSDLPGQVIATVTEHVYDSLTGRLLLIPQGSRLLGQYDSQIAYGQRRVLLVWSRLIRPDGSSIVLDRLQAIDASGQAGLEDAVDNHWGRFIGGSVLSTLLALGGQLAAPEEDSDEGTVIVSTRDSVQETITGAGQQVTRRNLNLQSTLTVRAGFPLRVMVNRDLIFQPNRQ</sequence>
<feature type="compositionally biased region" description="Low complexity" evidence="6">
    <location>
        <begin position="143"/>
        <end position="155"/>
    </location>
</feature>
<dbReference type="InterPro" id="IPR005498">
    <property type="entry name" value="T4SS_VirB10/TraB/TrbI"/>
</dbReference>
<feature type="compositionally biased region" description="Basic and acidic residues" evidence="6">
    <location>
        <begin position="104"/>
        <end position="125"/>
    </location>
</feature>
<proteinExistence type="inferred from homology"/>
<dbReference type="Pfam" id="PF03743">
    <property type="entry name" value="TrbI"/>
    <property type="match status" value="1"/>
</dbReference>
<dbReference type="RefSeq" id="WP_310091914.1">
    <property type="nucleotide sequence ID" value="NZ_JAVDTT010000002.1"/>
</dbReference>
<evidence type="ECO:0000256" key="7">
    <source>
        <dbReference type="SAM" id="Phobius"/>
    </source>
</evidence>
<feature type="transmembrane region" description="Helical" evidence="7">
    <location>
        <begin position="29"/>
        <end position="48"/>
    </location>
</feature>
<accession>A0ABU1RSK7</accession>
<dbReference type="Proteomes" id="UP001254759">
    <property type="component" value="Unassembled WGS sequence"/>
</dbReference>
<protein>
    <submittedName>
        <fullName evidence="8">Type IV secretion system protein VirB10</fullName>
    </submittedName>
</protein>
<evidence type="ECO:0000256" key="6">
    <source>
        <dbReference type="SAM" id="MobiDB-lite"/>
    </source>
</evidence>
<keyword evidence="4 7" id="KW-1133">Transmembrane helix</keyword>
<dbReference type="Gene3D" id="2.40.128.260">
    <property type="entry name" value="Type IV secretion system, VirB10/TraB/TrbI"/>
    <property type="match status" value="1"/>
</dbReference>
<feature type="region of interest" description="Disordered" evidence="6">
    <location>
        <begin position="82"/>
        <end position="155"/>
    </location>
</feature>
<comment type="caution">
    <text evidence="8">The sequence shown here is derived from an EMBL/GenBank/DDBJ whole genome shotgun (WGS) entry which is preliminary data.</text>
</comment>
<evidence type="ECO:0000256" key="5">
    <source>
        <dbReference type="ARBA" id="ARBA00023136"/>
    </source>
</evidence>
<gene>
    <name evidence="8" type="ORF">J2W94_001575</name>
</gene>
<dbReference type="EMBL" id="JAVDTT010000002">
    <property type="protein sequence ID" value="MDR6841290.1"/>
    <property type="molecule type" value="Genomic_DNA"/>
</dbReference>
<comment type="subcellular location">
    <subcellularLocation>
        <location evidence="1">Membrane</location>
        <topology evidence="1">Single-pass membrane protein</topology>
    </subcellularLocation>
</comment>
<evidence type="ECO:0000313" key="9">
    <source>
        <dbReference type="Proteomes" id="UP001254759"/>
    </source>
</evidence>
<keyword evidence="5 7" id="KW-0472">Membrane</keyword>
<name>A0ABU1RSK7_9GAMM</name>
<evidence type="ECO:0000256" key="4">
    <source>
        <dbReference type="ARBA" id="ARBA00022989"/>
    </source>
</evidence>